<feature type="domain" description="Solute-binding protein family 5" evidence="7">
    <location>
        <begin position="77"/>
        <end position="461"/>
    </location>
</feature>
<dbReference type="PANTHER" id="PTHR30290">
    <property type="entry name" value="PERIPLASMIC BINDING COMPONENT OF ABC TRANSPORTER"/>
    <property type="match status" value="1"/>
</dbReference>
<accession>A0A5R9BSK5</accession>
<evidence type="ECO:0000256" key="1">
    <source>
        <dbReference type="ARBA" id="ARBA00004196"/>
    </source>
</evidence>
<feature type="signal peptide" evidence="6">
    <location>
        <begin position="1"/>
        <end position="19"/>
    </location>
</feature>
<dbReference type="OrthoDB" id="403896at2"/>
<dbReference type="Gene3D" id="3.10.105.10">
    <property type="entry name" value="Dipeptide-binding Protein, Domain 3"/>
    <property type="match status" value="1"/>
</dbReference>
<protein>
    <submittedName>
        <fullName evidence="8">Peptide ABC transporter substrate-binding protein</fullName>
    </submittedName>
</protein>
<evidence type="ECO:0000259" key="7">
    <source>
        <dbReference type="Pfam" id="PF00496"/>
    </source>
</evidence>
<dbReference type="InterPro" id="IPR030678">
    <property type="entry name" value="Peptide/Ni-bd"/>
</dbReference>
<dbReference type="GO" id="GO:0030288">
    <property type="term" value="C:outer membrane-bounded periplasmic space"/>
    <property type="evidence" value="ECO:0007669"/>
    <property type="project" value="UniProtKB-ARBA"/>
</dbReference>
<dbReference type="AlphaFoldDB" id="A0A5R9BSK5"/>
<gene>
    <name evidence="8" type="ORF">FEZ51_08190</name>
</gene>
<dbReference type="SUPFAM" id="SSF53850">
    <property type="entry name" value="Periplasmic binding protein-like II"/>
    <property type="match status" value="1"/>
</dbReference>
<evidence type="ECO:0000256" key="5">
    <source>
        <dbReference type="ARBA" id="ARBA00022856"/>
    </source>
</evidence>
<dbReference type="GO" id="GO:0043190">
    <property type="term" value="C:ATP-binding cassette (ABC) transporter complex"/>
    <property type="evidence" value="ECO:0007669"/>
    <property type="project" value="InterPro"/>
</dbReference>
<dbReference type="PANTHER" id="PTHR30290:SF10">
    <property type="entry name" value="PERIPLASMIC OLIGOPEPTIDE-BINDING PROTEIN-RELATED"/>
    <property type="match status" value="1"/>
</dbReference>
<keyword evidence="5" id="KW-0571">Peptide transport</keyword>
<sequence length="543" mass="60706">MKHKKWIGTVMVLSGLVLAGCSNNGNNKTTASKQVLNWTESSQISTVDLAQATDTLSFNVLMNTQEGLYRLNSKGTPTGALATKTDISKDGKIYTINLRQGVKWTNGDEVTAQDFVYSWRRTVNPKTASQDAFYFYQVKNAQAINEGKKPINTLGIKADGKYKLTIQLTKPVSYFKKLLAWPLFYPVNKNAVDKYGKKYGTAAKYTVSDGPYKLADWTGSNKTWTLARSKTYWDKKKVKLQKINERVTESTTTSYNLFQAGTVDETLLSGEQVANNDSNKAFVKRLPTGTSRLDLNQGKIKAFKNLKIRQAFSLAIDREQLTKDVLKDGSIASKGFVPNGMGQNPKTGEEFQDEAYVKSGVAYNLSKAKKLLSEGFKETGNSSITAELLVSDTDSSKQTAEYIQNELQKLPGVKITLRTVPAVQLFTKQAAKQYDLTIQTWQSVFADPINFLDVYESNSSYNSQGWKNKDFDKLIDEAENEYANSPEKRWAKLVEAEKVLIEDQGTIPLYQSAKSQLLNPKVKNVVYNPAGVPYDWKTTYIAK</sequence>
<dbReference type="GO" id="GO:0015833">
    <property type="term" value="P:peptide transport"/>
    <property type="evidence" value="ECO:0007669"/>
    <property type="project" value="UniProtKB-KW"/>
</dbReference>
<dbReference type="PIRSF" id="PIRSF002741">
    <property type="entry name" value="MppA"/>
    <property type="match status" value="1"/>
</dbReference>
<evidence type="ECO:0000256" key="6">
    <source>
        <dbReference type="SAM" id="SignalP"/>
    </source>
</evidence>
<dbReference type="InterPro" id="IPR039424">
    <property type="entry name" value="SBP_5"/>
</dbReference>
<organism evidence="8 9">
    <name type="scientific">Pediococcus stilesii</name>
    <dbReference type="NCBI Taxonomy" id="331679"/>
    <lineage>
        <taxon>Bacteria</taxon>
        <taxon>Bacillati</taxon>
        <taxon>Bacillota</taxon>
        <taxon>Bacilli</taxon>
        <taxon>Lactobacillales</taxon>
        <taxon>Lactobacillaceae</taxon>
        <taxon>Pediococcus</taxon>
    </lineage>
</organism>
<dbReference type="RefSeq" id="WP_138474690.1">
    <property type="nucleotide sequence ID" value="NZ_VBTH01000016.1"/>
</dbReference>
<dbReference type="FunFam" id="3.90.76.10:FF:000001">
    <property type="entry name" value="Oligopeptide ABC transporter substrate-binding protein"/>
    <property type="match status" value="1"/>
</dbReference>
<dbReference type="FunFam" id="3.10.105.10:FF:000001">
    <property type="entry name" value="Oligopeptide ABC transporter, oligopeptide-binding protein"/>
    <property type="match status" value="1"/>
</dbReference>
<evidence type="ECO:0000256" key="3">
    <source>
        <dbReference type="ARBA" id="ARBA00022448"/>
    </source>
</evidence>
<dbReference type="InterPro" id="IPR000914">
    <property type="entry name" value="SBP_5_dom"/>
</dbReference>
<evidence type="ECO:0000313" key="9">
    <source>
        <dbReference type="Proteomes" id="UP000305541"/>
    </source>
</evidence>
<keyword evidence="4 6" id="KW-0732">Signal</keyword>
<dbReference type="Pfam" id="PF00496">
    <property type="entry name" value="SBP_bac_5"/>
    <property type="match status" value="1"/>
</dbReference>
<proteinExistence type="inferred from homology"/>
<dbReference type="Proteomes" id="UP000305541">
    <property type="component" value="Unassembled WGS sequence"/>
</dbReference>
<dbReference type="Gene3D" id="3.40.190.10">
    <property type="entry name" value="Periplasmic binding protein-like II"/>
    <property type="match status" value="1"/>
</dbReference>
<dbReference type="EMBL" id="VBTH01000016">
    <property type="protein sequence ID" value="TLQ03664.1"/>
    <property type="molecule type" value="Genomic_DNA"/>
</dbReference>
<name>A0A5R9BSK5_9LACO</name>
<keyword evidence="5" id="KW-0653">Protein transport</keyword>
<comment type="similarity">
    <text evidence="2">Belongs to the bacterial solute-binding protein 5 family.</text>
</comment>
<evidence type="ECO:0000256" key="4">
    <source>
        <dbReference type="ARBA" id="ARBA00022729"/>
    </source>
</evidence>
<comment type="caution">
    <text evidence="8">The sequence shown here is derived from an EMBL/GenBank/DDBJ whole genome shotgun (WGS) entry which is preliminary data.</text>
</comment>
<feature type="chain" id="PRO_5038666027" evidence="6">
    <location>
        <begin position="20"/>
        <end position="543"/>
    </location>
</feature>
<comment type="subcellular location">
    <subcellularLocation>
        <location evidence="1">Cell envelope</location>
    </subcellularLocation>
</comment>
<evidence type="ECO:0000256" key="2">
    <source>
        <dbReference type="ARBA" id="ARBA00005695"/>
    </source>
</evidence>
<keyword evidence="3" id="KW-0813">Transport</keyword>
<dbReference type="Gene3D" id="3.90.76.10">
    <property type="entry name" value="Dipeptide-binding Protein, Domain 1"/>
    <property type="match status" value="1"/>
</dbReference>
<dbReference type="GO" id="GO:1904680">
    <property type="term" value="F:peptide transmembrane transporter activity"/>
    <property type="evidence" value="ECO:0007669"/>
    <property type="project" value="TreeGrafter"/>
</dbReference>
<evidence type="ECO:0000313" key="8">
    <source>
        <dbReference type="EMBL" id="TLQ03664.1"/>
    </source>
</evidence>
<dbReference type="CDD" id="cd08504">
    <property type="entry name" value="PBP2_OppA"/>
    <property type="match status" value="1"/>
</dbReference>
<dbReference type="PROSITE" id="PS51257">
    <property type="entry name" value="PROKAR_LIPOPROTEIN"/>
    <property type="match status" value="1"/>
</dbReference>
<reference evidence="8 9" key="1">
    <citation type="submission" date="2019-05" db="EMBL/GenBank/DDBJ databases">
        <title>The metagenome of a microbial culture collection derived from dairy environment covers the genomic content of the human microbiome.</title>
        <authorList>
            <person name="Roder T."/>
            <person name="Wuthrich D."/>
            <person name="Sattari Z."/>
            <person name="Von Ah U."/>
            <person name="Bar C."/>
            <person name="Ronchi F."/>
            <person name="Macpherson A.J."/>
            <person name="Ganal-Vonarburg S.C."/>
            <person name="Bruggmann R."/>
            <person name="Vergeres G."/>
        </authorList>
    </citation>
    <scope>NUCLEOTIDE SEQUENCE [LARGE SCALE GENOMIC DNA]</scope>
    <source>
        <strain evidence="8 9">FAM 18815</strain>
    </source>
</reference>